<evidence type="ECO:0000313" key="4">
    <source>
        <dbReference type="Proteomes" id="UP000322873"/>
    </source>
</evidence>
<protein>
    <recommendedName>
        <fullName evidence="2">Peptidase M20 dimerisation domain-containing protein</fullName>
    </recommendedName>
</protein>
<dbReference type="InterPro" id="IPR002933">
    <property type="entry name" value="Peptidase_M20"/>
</dbReference>
<evidence type="ECO:0000256" key="1">
    <source>
        <dbReference type="ARBA" id="ARBA00006247"/>
    </source>
</evidence>
<dbReference type="InterPro" id="IPR036264">
    <property type="entry name" value="Bact_exopeptidase_dim_dom"/>
</dbReference>
<sequence>MDHAVSIEQAIDGYENDLKAINLKIHENPELGYHEVKAHDNITSLLKELGYSVTTGAYGVPTAFSAEYGSGGRLVVYNAEYDALPEIGHACGHNLIATASIASFLGLASALQRQNIPGRVRLLGTPAEEGGGGKLKLIDAGAYQNVDACLMVHPSIRDPSHGPVGSAYSTTLANHKFKIHYTGKPSHAAMAPWDGVNALDAVVLAYNAISVLRQQIKPYERINGVIESGGTRPNIITASAGLVYYIRSATLKEADELKARAIKCFEGAAIATGCTVEFEEINTYADTRPNKTICRQYAAAMSHLQHPVTCDFTHIDNAPGSTDMGNVTYECPGFHGWYGISDTAFNHTPQFTQAAATKEAHDITMVTAKAMAIAGWNILADDEVAESVRKDFEEDKATRDKPRAVISTSVQDLHVIDFKNDNRWCQICGMEPHDLQAASMQGEILHEKKEEYSREMNETRGNCIDFGDFMLREPRRKKDESDTDEALPFAKYAMACLMTFDDNLGGEIQRIPYAISINRTWTSPRVGIMQLIANRMSMTVLSSSNWNFSERTISSQYQILAIEIPQRLRHGNQELSMDSICHTAVDSSVSTTSRRSVPMAKDTCKFRIFGIDPSFNARDDI</sequence>
<dbReference type="InterPro" id="IPR017439">
    <property type="entry name" value="Amidohydrolase"/>
</dbReference>
<evidence type="ECO:0000313" key="3">
    <source>
        <dbReference type="EMBL" id="KAA8570696.1"/>
    </source>
</evidence>
<dbReference type="EMBL" id="VICG01000006">
    <property type="protein sequence ID" value="KAA8570696.1"/>
    <property type="molecule type" value="Genomic_DNA"/>
</dbReference>
<comment type="caution">
    <text evidence="3">The sequence shown here is derived from an EMBL/GenBank/DDBJ whole genome shotgun (WGS) entry which is preliminary data.</text>
</comment>
<dbReference type="SUPFAM" id="SSF55031">
    <property type="entry name" value="Bacterial exopeptidase dimerisation domain"/>
    <property type="match status" value="1"/>
</dbReference>
<proteinExistence type="inferred from homology"/>
<dbReference type="SUPFAM" id="SSF53187">
    <property type="entry name" value="Zn-dependent exopeptidases"/>
    <property type="match status" value="1"/>
</dbReference>
<dbReference type="CDD" id="cd05672">
    <property type="entry name" value="M20_ACY1L2-like"/>
    <property type="match status" value="1"/>
</dbReference>
<reference evidence="3 4" key="1">
    <citation type="submission" date="2019-06" db="EMBL/GenBank/DDBJ databases">
        <title>Genome Sequence of the Brown Rot Fungal Pathogen Monilinia fructicola.</title>
        <authorList>
            <person name="De Miccolis Angelini R.M."/>
            <person name="Landi L."/>
            <person name="Abate D."/>
            <person name="Pollastro S."/>
            <person name="Romanazzi G."/>
            <person name="Faretra F."/>
        </authorList>
    </citation>
    <scope>NUCLEOTIDE SEQUENCE [LARGE SCALE GENOMIC DNA]</scope>
    <source>
        <strain evidence="3 4">Mfrc123</strain>
    </source>
</reference>
<feature type="domain" description="Peptidase M20 dimerisation" evidence="2">
    <location>
        <begin position="176"/>
        <end position="266"/>
    </location>
</feature>
<name>A0A5M9JS73_MONFR</name>
<dbReference type="AlphaFoldDB" id="A0A5M9JS73"/>
<comment type="similarity">
    <text evidence="1">Belongs to the peptidase M20A family.</text>
</comment>
<accession>A0A5M9JS73</accession>
<dbReference type="Pfam" id="PF01546">
    <property type="entry name" value="Peptidase_M20"/>
    <property type="match status" value="1"/>
</dbReference>
<keyword evidence="4" id="KW-1185">Reference proteome</keyword>
<dbReference type="NCBIfam" id="TIGR01891">
    <property type="entry name" value="amidohydrolases"/>
    <property type="match status" value="1"/>
</dbReference>
<gene>
    <name evidence="3" type="ORF">EYC84_000092</name>
</gene>
<dbReference type="VEuPathDB" id="FungiDB:MFRU_011g02390"/>
<dbReference type="FunFam" id="3.30.70.360:FF:000004">
    <property type="entry name" value="Peptidase M20 domain-containing protein 2"/>
    <property type="match status" value="1"/>
</dbReference>
<dbReference type="GO" id="GO:0016805">
    <property type="term" value="F:dipeptidase activity"/>
    <property type="evidence" value="ECO:0007669"/>
    <property type="project" value="TreeGrafter"/>
</dbReference>
<dbReference type="Proteomes" id="UP000322873">
    <property type="component" value="Unassembled WGS sequence"/>
</dbReference>
<dbReference type="PANTHER" id="PTHR30575">
    <property type="entry name" value="PEPTIDASE M20"/>
    <property type="match status" value="1"/>
</dbReference>
<dbReference type="PANTHER" id="PTHR30575:SF0">
    <property type="entry name" value="XAA-ARG DIPEPTIDASE"/>
    <property type="match status" value="1"/>
</dbReference>
<dbReference type="Gene3D" id="3.40.630.10">
    <property type="entry name" value="Zn peptidases"/>
    <property type="match status" value="1"/>
</dbReference>
<dbReference type="InterPro" id="IPR052030">
    <property type="entry name" value="Peptidase_M20/M20A_hydrolases"/>
</dbReference>
<organism evidence="3 4">
    <name type="scientific">Monilinia fructicola</name>
    <name type="common">Brown rot fungus</name>
    <name type="synonym">Ciboria fructicola</name>
    <dbReference type="NCBI Taxonomy" id="38448"/>
    <lineage>
        <taxon>Eukaryota</taxon>
        <taxon>Fungi</taxon>
        <taxon>Dikarya</taxon>
        <taxon>Ascomycota</taxon>
        <taxon>Pezizomycotina</taxon>
        <taxon>Leotiomycetes</taxon>
        <taxon>Helotiales</taxon>
        <taxon>Sclerotiniaceae</taxon>
        <taxon>Monilinia</taxon>
    </lineage>
</organism>
<dbReference type="InterPro" id="IPR011650">
    <property type="entry name" value="Peptidase_M20_dimer"/>
</dbReference>
<dbReference type="Gene3D" id="3.30.70.360">
    <property type="match status" value="1"/>
</dbReference>
<dbReference type="Pfam" id="PF07687">
    <property type="entry name" value="M20_dimer"/>
    <property type="match status" value="1"/>
</dbReference>
<evidence type="ECO:0000259" key="2">
    <source>
        <dbReference type="Pfam" id="PF07687"/>
    </source>
</evidence>